<sequence>MAQSGRRR</sequence>
<organism evidence="1 2">
    <name type="scientific">Rotaria sordida</name>
    <dbReference type="NCBI Taxonomy" id="392033"/>
    <lineage>
        <taxon>Eukaryota</taxon>
        <taxon>Metazoa</taxon>
        <taxon>Spiralia</taxon>
        <taxon>Gnathifera</taxon>
        <taxon>Rotifera</taxon>
        <taxon>Eurotatoria</taxon>
        <taxon>Bdelloidea</taxon>
        <taxon>Philodinida</taxon>
        <taxon>Philodinidae</taxon>
        <taxon>Rotaria</taxon>
    </lineage>
</organism>
<name>A0A820PGD3_9BILA</name>
<dbReference type="Proteomes" id="UP000663836">
    <property type="component" value="Unassembled WGS sequence"/>
</dbReference>
<dbReference type="EMBL" id="CAJOBD010068378">
    <property type="protein sequence ID" value="CAF4404412.1"/>
    <property type="molecule type" value="Genomic_DNA"/>
</dbReference>
<evidence type="ECO:0000313" key="1">
    <source>
        <dbReference type="EMBL" id="CAF4404412.1"/>
    </source>
</evidence>
<proteinExistence type="predicted"/>
<reference evidence="1" key="1">
    <citation type="submission" date="2021-02" db="EMBL/GenBank/DDBJ databases">
        <authorList>
            <person name="Nowell W R."/>
        </authorList>
    </citation>
    <scope>NUCLEOTIDE SEQUENCE</scope>
</reference>
<evidence type="ECO:0000313" key="2">
    <source>
        <dbReference type="Proteomes" id="UP000663836"/>
    </source>
</evidence>
<accession>A0A820PGD3</accession>
<gene>
    <name evidence="1" type="ORF">JBS370_LOCUS43544</name>
</gene>
<protein>
    <submittedName>
        <fullName evidence="1">Uncharacterized protein</fullName>
    </submittedName>
</protein>
<feature type="non-terminal residue" evidence="1">
    <location>
        <position position="8"/>
    </location>
</feature>
<comment type="caution">
    <text evidence="1">The sequence shown here is derived from an EMBL/GenBank/DDBJ whole genome shotgun (WGS) entry which is preliminary data.</text>
</comment>